<dbReference type="Proteomes" id="UP000274762">
    <property type="component" value="Unassembled WGS sequence"/>
</dbReference>
<organism evidence="2 3">
    <name type="scientific">Williamsia marianensis</name>
    <dbReference type="NCBI Taxonomy" id="85044"/>
    <lineage>
        <taxon>Bacteria</taxon>
        <taxon>Bacillati</taxon>
        <taxon>Actinomycetota</taxon>
        <taxon>Actinomycetes</taxon>
        <taxon>Mycobacteriales</taxon>
        <taxon>Nocardiaceae</taxon>
        <taxon>Williamsia</taxon>
    </lineage>
</organism>
<gene>
    <name evidence="2" type="ORF">DFJ75_3893</name>
</gene>
<evidence type="ECO:0000256" key="1">
    <source>
        <dbReference type="SAM" id="MobiDB-lite"/>
    </source>
</evidence>
<dbReference type="EMBL" id="RBKV01000001">
    <property type="protein sequence ID" value="RKR97029.1"/>
    <property type="molecule type" value="Genomic_DNA"/>
</dbReference>
<evidence type="ECO:0000313" key="3">
    <source>
        <dbReference type="Proteomes" id="UP000274762"/>
    </source>
</evidence>
<sequence length="57" mass="6511">MSSQRDRGQHGQDGRDDEPRRSVTDLPFDPGIDDAVADTDDADMPKRPDRWLWIPTC</sequence>
<feature type="compositionally biased region" description="Basic and acidic residues" evidence="1">
    <location>
        <begin position="1"/>
        <end position="23"/>
    </location>
</feature>
<protein>
    <submittedName>
        <fullName evidence="2">Uncharacterized protein</fullName>
    </submittedName>
</protein>
<evidence type="ECO:0000313" key="2">
    <source>
        <dbReference type="EMBL" id="RKR97029.1"/>
    </source>
</evidence>
<name>A0A495K954_WILMA</name>
<dbReference type="AlphaFoldDB" id="A0A495K954"/>
<reference evidence="2 3" key="1">
    <citation type="submission" date="2018-10" db="EMBL/GenBank/DDBJ databases">
        <title>Sequencing the genomes of 1000 actinobacteria strains.</title>
        <authorList>
            <person name="Klenk H.-P."/>
        </authorList>
    </citation>
    <scope>NUCLEOTIDE SEQUENCE [LARGE SCALE GENOMIC DNA]</scope>
    <source>
        <strain evidence="2 3">DSM 44343</strain>
    </source>
</reference>
<comment type="caution">
    <text evidence="2">The sequence shown here is derived from an EMBL/GenBank/DDBJ whole genome shotgun (WGS) entry which is preliminary data.</text>
</comment>
<feature type="region of interest" description="Disordered" evidence="1">
    <location>
        <begin position="1"/>
        <end position="57"/>
    </location>
</feature>
<proteinExistence type="predicted"/>
<accession>A0A495K954</accession>
<dbReference type="RefSeq" id="WP_157366783.1">
    <property type="nucleotide sequence ID" value="NZ_CBCRXS010000003.1"/>
</dbReference>
<feature type="compositionally biased region" description="Acidic residues" evidence="1">
    <location>
        <begin position="31"/>
        <end position="42"/>
    </location>
</feature>